<name>A0A1I6ASF7_9PSEU</name>
<dbReference type="GO" id="GO:0005886">
    <property type="term" value="C:plasma membrane"/>
    <property type="evidence" value="ECO:0007669"/>
    <property type="project" value="TreeGrafter"/>
</dbReference>
<dbReference type="Proteomes" id="UP000198727">
    <property type="component" value="Unassembled WGS sequence"/>
</dbReference>
<reference evidence="4" key="1">
    <citation type="submission" date="2016-10" db="EMBL/GenBank/DDBJ databases">
        <authorList>
            <person name="Varghese N."/>
            <person name="Submissions S."/>
        </authorList>
    </citation>
    <scope>NUCLEOTIDE SEQUENCE [LARGE SCALE GENOMIC DNA]</scope>
    <source>
        <strain evidence="4">CGMCC 4.5579</strain>
    </source>
</reference>
<feature type="transmembrane region" description="Helical" evidence="1">
    <location>
        <begin position="6"/>
        <end position="23"/>
    </location>
</feature>
<proteinExistence type="predicted"/>
<evidence type="ECO:0000313" key="4">
    <source>
        <dbReference type="Proteomes" id="UP000198727"/>
    </source>
</evidence>
<feature type="transmembrane region" description="Helical" evidence="1">
    <location>
        <begin position="61"/>
        <end position="88"/>
    </location>
</feature>
<dbReference type="PANTHER" id="PTHR30336:SF4">
    <property type="entry name" value="ENVELOPE BIOGENESIS FACTOR ELYC"/>
    <property type="match status" value="1"/>
</dbReference>
<feature type="domain" description="DUF218" evidence="2">
    <location>
        <begin position="164"/>
        <end position="312"/>
    </location>
</feature>
<evidence type="ECO:0000259" key="2">
    <source>
        <dbReference type="Pfam" id="PF02698"/>
    </source>
</evidence>
<feature type="transmembrane region" description="Helical" evidence="1">
    <location>
        <begin position="126"/>
        <end position="150"/>
    </location>
</feature>
<keyword evidence="1" id="KW-0472">Membrane</keyword>
<gene>
    <name evidence="3" type="ORF">SAMN05421810_11465</name>
</gene>
<organism evidence="3 4">
    <name type="scientific">Amycolatopsis arida</name>
    <dbReference type="NCBI Taxonomy" id="587909"/>
    <lineage>
        <taxon>Bacteria</taxon>
        <taxon>Bacillati</taxon>
        <taxon>Actinomycetota</taxon>
        <taxon>Actinomycetes</taxon>
        <taxon>Pseudonocardiales</taxon>
        <taxon>Pseudonocardiaceae</taxon>
        <taxon>Amycolatopsis</taxon>
    </lineage>
</organism>
<dbReference type="Gene3D" id="3.40.50.620">
    <property type="entry name" value="HUPs"/>
    <property type="match status" value="1"/>
</dbReference>
<dbReference type="Pfam" id="PF02698">
    <property type="entry name" value="DUF218"/>
    <property type="match status" value="1"/>
</dbReference>
<feature type="transmembrane region" description="Helical" evidence="1">
    <location>
        <begin position="30"/>
        <end position="49"/>
    </location>
</feature>
<dbReference type="GO" id="GO:0000270">
    <property type="term" value="P:peptidoglycan metabolic process"/>
    <property type="evidence" value="ECO:0007669"/>
    <property type="project" value="TreeGrafter"/>
</dbReference>
<protein>
    <submittedName>
        <fullName evidence="3">Uncharacterized SAM-binding protein YcdF, DUF218 family</fullName>
    </submittedName>
</protein>
<accession>A0A1I6ASF7</accession>
<keyword evidence="1" id="KW-1133">Transmembrane helix</keyword>
<dbReference type="InterPro" id="IPR014729">
    <property type="entry name" value="Rossmann-like_a/b/a_fold"/>
</dbReference>
<keyword evidence="1" id="KW-0812">Transmembrane</keyword>
<dbReference type="RefSeq" id="WP_243859319.1">
    <property type="nucleotide sequence ID" value="NZ_FOWW01000014.1"/>
</dbReference>
<feature type="transmembrane region" description="Helical" evidence="1">
    <location>
        <begin position="320"/>
        <end position="339"/>
    </location>
</feature>
<dbReference type="AlphaFoldDB" id="A0A1I6ASF7"/>
<evidence type="ECO:0000313" key="3">
    <source>
        <dbReference type="EMBL" id="SFQ71566.1"/>
    </source>
</evidence>
<dbReference type="CDD" id="cd06259">
    <property type="entry name" value="YdcF-like"/>
    <property type="match status" value="1"/>
</dbReference>
<keyword evidence="4" id="KW-1185">Reference proteome</keyword>
<dbReference type="InterPro" id="IPR003848">
    <property type="entry name" value="DUF218"/>
</dbReference>
<evidence type="ECO:0000256" key="1">
    <source>
        <dbReference type="SAM" id="Phobius"/>
    </source>
</evidence>
<dbReference type="STRING" id="587909.SAMN05421810_11465"/>
<dbReference type="EMBL" id="FOWW01000014">
    <property type="protein sequence ID" value="SFQ71566.1"/>
    <property type="molecule type" value="Genomic_DNA"/>
</dbReference>
<dbReference type="PANTHER" id="PTHR30336">
    <property type="entry name" value="INNER MEMBRANE PROTEIN, PROBABLE PERMEASE"/>
    <property type="match status" value="1"/>
</dbReference>
<dbReference type="GO" id="GO:0043164">
    <property type="term" value="P:Gram-negative-bacterium-type cell wall biogenesis"/>
    <property type="evidence" value="ECO:0007669"/>
    <property type="project" value="TreeGrafter"/>
</dbReference>
<dbReference type="InterPro" id="IPR051599">
    <property type="entry name" value="Cell_Envelope_Assoc"/>
</dbReference>
<sequence length="341" mass="36260">MHDLHLLLLVPALAAAGMFARGVRRDRRRFGNGVYLLVALLFGTLWVWQESADAGLRVIPFVLMVVVLSAPLGFLVLTGFLVANGVVLIRREGRGVVDNLPLLAGLGMLALAALLVVAVAAGGPWFLVAVLSVCLVASYLGFLFTGFLLYSVVYGRIRHRGAPDAIVVLGSGLLGARVPPLLAARLDRAATAYREEVAAGRDPFVVPSGGRGPDEEVAEGEAMAAYLVERGVPAGRILVEDRATTTRENLRYGAELVARATGRPDPRLLVVTSNFHVLRAAILTRHLGLRAAAVGSRTARYYLPTAVLREFAAMVAEYRVANAVMSVALAAALPLLLLVTS</sequence>
<feature type="transmembrane region" description="Helical" evidence="1">
    <location>
        <begin position="100"/>
        <end position="120"/>
    </location>
</feature>